<dbReference type="Proteomes" id="UP000440578">
    <property type="component" value="Unassembled WGS sequence"/>
</dbReference>
<dbReference type="InterPro" id="IPR036397">
    <property type="entry name" value="RNaseH_sf"/>
</dbReference>
<dbReference type="SUPFAM" id="SSF53098">
    <property type="entry name" value="Ribonuclease H-like"/>
    <property type="match status" value="1"/>
</dbReference>
<name>A0A6A4VJH9_AMPAM</name>
<dbReference type="Gene3D" id="3.30.420.10">
    <property type="entry name" value="Ribonuclease H-like superfamily/Ribonuclease H"/>
    <property type="match status" value="1"/>
</dbReference>
<comment type="caution">
    <text evidence="2">The sequence shown here is derived from an EMBL/GenBank/DDBJ whole genome shotgun (WGS) entry which is preliminary data.</text>
</comment>
<organism evidence="2 3">
    <name type="scientific">Amphibalanus amphitrite</name>
    <name type="common">Striped barnacle</name>
    <name type="synonym">Balanus amphitrite</name>
    <dbReference type="NCBI Taxonomy" id="1232801"/>
    <lineage>
        <taxon>Eukaryota</taxon>
        <taxon>Metazoa</taxon>
        <taxon>Ecdysozoa</taxon>
        <taxon>Arthropoda</taxon>
        <taxon>Crustacea</taxon>
        <taxon>Multicrustacea</taxon>
        <taxon>Cirripedia</taxon>
        <taxon>Thoracica</taxon>
        <taxon>Thoracicalcarea</taxon>
        <taxon>Balanomorpha</taxon>
        <taxon>Balanoidea</taxon>
        <taxon>Balanidae</taxon>
        <taxon>Amphibalaninae</taxon>
        <taxon>Amphibalanus</taxon>
    </lineage>
</organism>
<dbReference type="InterPro" id="IPR012337">
    <property type="entry name" value="RNaseH-like_sf"/>
</dbReference>
<gene>
    <name evidence="2" type="primary">rnhA_12</name>
    <name evidence="2" type="ORF">FJT64_011202</name>
</gene>
<dbReference type="AlphaFoldDB" id="A0A6A4VJH9"/>
<dbReference type="GO" id="GO:0004523">
    <property type="term" value="F:RNA-DNA hybrid ribonuclease activity"/>
    <property type="evidence" value="ECO:0007669"/>
    <property type="project" value="InterPro"/>
</dbReference>
<keyword evidence="3" id="KW-1185">Reference proteome</keyword>
<dbReference type="EMBL" id="VIIS01001941">
    <property type="protein sequence ID" value="KAF0290622.1"/>
    <property type="molecule type" value="Genomic_DNA"/>
</dbReference>
<feature type="domain" description="RNase H type-1" evidence="1">
    <location>
        <begin position="1"/>
        <end position="132"/>
    </location>
</feature>
<dbReference type="Pfam" id="PF00075">
    <property type="entry name" value="RNase_H"/>
    <property type="match status" value="1"/>
</dbReference>
<dbReference type="InterPro" id="IPR002156">
    <property type="entry name" value="RNaseH_domain"/>
</dbReference>
<sequence>MCGRGLRSTSVDCSLTALQGPERGRQGRDNSVAPHLFPVGSDCPELFALRAALERVRDEPSPAPLVACSDSRAALSLLSAGAAAQTSTIGAAIWRTLLDIAERRQVTLQWAPAHCGLAENERADALAKQAATLPQDAVPSDARSLTRAVYRTATQADVPEHVLLRCPALAGARLRLTGSIHVDPSRLRDADLVAALEAGYLRHREPLGYGPP</sequence>
<dbReference type="OrthoDB" id="6373941at2759"/>
<evidence type="ECO:0000313" key="2">
    <source>
        <dbReference type="EMBL" id="KAF0290622.1"/>
    </source>
</evidence>
<evidence type="ECO:0000313" key="3">
    <source>
        <dbReference type="Proteomes" id="UP000440578"/>
    </source>
</evidence>
<dbReference type="PROSITE" id="PS50879">
    <property type="entry name" value="RNASE_H_1"/>
    <property type="match status" value="1"/>
</dbReference>
<dbReference type="GO" id="GO:0003676">
    <property type="term" value="F:nucleic acid binding"/>
    <property type="evidence" value="ECO:0007669"/>
    <property type="project" value="InterPro"/>
</dbReference>
<evidence type="ECO:0000259" key="1">
    <source>
        <dbReference type="PROSITE" id="PS50879"/>
    </source>
</evidence>
<dbReference type="CDD" id="cd09276">
    <property type="entry name" value="Rnase_HI_RT_non_LTR"/>
    <property type="match status" value="1"/>
</dbReference>
<accession>A0A6A4VJH9</accession>
<reference evidence="2 3" key="1">
    <citation type="submission" date="2019-07" db="EMBL/GenBank/DDBJ databases">
        <title>Draft genome assembly of a fouling barnacle, Amphibalanus amphitrite (Darwin, 1854): The first reference genome for Thecostraca.</title>
        <authorList>
            <person name="Kim W."/>
        </authorList>
    </citation>
    <scope>NUCLEOTIDE SEQUENCE [LARGE SCALE GENOMIC DNA]</scope>
    <source>
        <strain evidence="2">SNU_AA5</strain>
        <tissue evidence="2">Soma without cirri and trophi</tissue>
    </source>
</reference>
<protein>
    <submittedName>
        <fullName evidence="2">Ribonuclease HI</fullName>
    </submittedName>
</protein>
<proteinExistence type="predicted"/>